<comment type="caution">
    <text evidence="1">The sequence shown here is derived from an EMBL/GenBank/DDBJ whole genome shotgun (WGS) entry which is preliminary data.</text>
</comment>
<dbReference type="Proteomes" id="UP000193144">
    <property type="component" value="Unassembled WGS sequence"/>
</dbReference>
<name>A0A1Y1ZWS8_9PLEO</name>
<sequence length="119" mass="12834">MSKEVVVNATTLEEKGRFLGGLVAASGNQLVPSLGGRLGKDEIVGLEKKEEGSSGIRQHYFTEECKVVDGRSELKVAFRGGTSGLMFGIINGTKSVLNKHTKDYVMVEYLAVSEKSLLI</sequence>
<gene>
    <name evidence="1" type="ORF">BCR34DRAFT_598991</name>
</gene>
<dbReference type="EMBL" id="MCFA01000031">
    <property type="protein sequence ID" value="ORY14650.1"/>
    <property type="molecule type" value="Genomic_DNA"/>
</dbReference>
<organism evidence="1 2">
    <name type="scientific">Clohesyomyces aquaticus</name>
    <dbReference type="NCBI Taxonomy" id="1231657"/>
    <lineage>
        <taxon>Eukaryota</taxon>
        <taxon>Fungi</taxon>
        <taxon>Dikarya</taxon>
        <taxon>Ascomycota</taxon>
        <taxon>Pezizomycotina</taxon>
        <taxon>Dothideomycetes</taxon>
        <taxon>Pleosporomycetidae</taxon>
        <taxon>Pleosporales</taxon>
        <taxon>Lindgomycetaceae</taxon>
        <taxon>Clohesyomyces</taxon>
    </lineage>
</organism>
<keyword evidence="2" id="KW-1185">Reference proteome</keyword>
<evidence type="ECO:0000313" key="1">
    <source>
        <dbReference type="EMBL" id="ORY14650.1"/>
    </source>
</evidence>
<reference evidence="1 2" key="1">
    <citation type="submission" date="2016-07" db="EMBL/GenBank/DDBJ databases">
        <title>Pervasive Adenine N6-methylation of Active Genes in Fungi.</title>
        <authorList>
            <consortium name="DOE Joint Genome Institute"/>
            <person name="Mondo S.J."/>
            <person name="Dannebaum R.O."/>
            <person name="Kuo R.C."/>
            <person name="Labutti K."/>
            <person name="Haridas S."/>
            <person name="Kuo A."/>
            <person name="Salamov A."/>
            <person name="Ahrendt S.R."/>
            <person name="Lipzen A."/>
            <person name="Sullivan W."/>
            <person name="Andreopoulos W.B."/>
            <person name="Clum A."/>
            <person name="Lindquist E."/>
            <person name="Daum C."/>
            <person name="Ramamoorthy G.K."/>
            <person name="Gryganskyi A."/>
            <person name="Culley D."/>
            <person name="Magnuson J.K."/>
            <person name="James T.Y."/>
            <person name="O'Malley M.A."/>
            <person name="Stajich J.E."/>
            <person name="Spatafora J.W."/>
            <person name="Visel A."/>
            <person name="Grigoriev I.V."/>
        </authorList>
    </citation>
    <scope>NUCLEOTIDE SEQUENCE [LARGE SCALE GENOMIC DNA]</scope>
    <source>
        <strain evidence="1 2">CBS 115471</strain>
    </source>
</reference>
<evidence type="ECO:0000313" key="2">
    <source>
        <dbReference type="Proteomes" id="UP000193144"/>
    </source>
</evidence>
<dbReference type="OrthoDB" id="3799331at2759"/>
<dbReference type="AlphaFoldDB" id="A0A1Y1ZWS8"/>
<proteinExistence type="predicted"/>
<accession>A0A1Y1ZWS8</accession>
<protein>
    <submittedName>
        <fullName evidence="1">Uncharacterized protein</fullName>
    </submittedName>
</protein>